<keyword evidence="5" id="KW-0479">Metal-binding</keyword>
<dbReference type="GO" id="GO:0055085">
    <property type="term" value="P:transmembrane transport"/>
    <property type="evidence" value="ECO:0007669"/>
    <property type="project" value="InterPro"/>
</dbReference>
<dbReference type="InterPro" id="IPR011992">
    <property type="entry name" value="EF-hand-dom_pair"/>
</dbReference>
<dbReference type="GeneID" id="2912647"/>
<evidence type="ECO:0000259" key="15">
    <source>
        <dbReference type="PROSITE" id="PS50222"/>
    </source>
</evidence>
<dbReference type="VEuPathDB" id="FungiDB:YALI1_E13708g"/>
<feature type="compositionally biased region" description="Low complexity" evidence="14">
    <location>
        <begin position="16"/>
        <end position="33"/>
    </location>
</feature>
<name>A0A1H6PTI9_YARLL</name>
<keyword evidence="3 13" id="KW-0813">Transport</keyword>
<dbReference type="SMART" id="SM00054">
    <property type="entry name" value="EFh"/>
    <property type="match status" value="4"/>
</dbReference>
<evidence type="ECO:0000313" key="17">
    <source>
        <dbReference type="EMBL" id="RDW25241.1"/>
    </source>
</evidence>
<proteinExistence type="inferred from homology"/>
<reference evidence="17 19" key="2">
    <citation type="submission" date="2018-07" db="EMBL/GenBank/DDBJ databases">
        <title>Draft Genome Assemblies for Five Robust Yarrowia lipolytica Strains Exhibiting High Lipid Production and Pentose Sugar Utilization and Sugar Alcohol Secretion from Undetoxified Lignocellulosic Biomass Hydrolysates.</title>
        <authorList>
            <consortium name="DOE Joint Genome Institute"/>
            <person name="Walker C."/>
            <person name="Ryu S."/>
            <person name="Na H."/>
            <person name="Zane M."/>
            <person name="LaButti K."/>
            <person name="Lipzen A."/>
            <person name="Haridas S."/>
            <person name="Barry K."/>
            <person name="Grigoriev I.V."/>
            <person name="Quarterman J."/>
            <person name="Slininger P."/>
            <person name="Dien B."/>
            <person name="Trinh C.T."/>
        </authorList>
    </citation>
    <scope>NUCLEOTIDE SEQUENCE [LARGE SCALE GENOMIC DNA]</scope>
    <source>
        <strain evidence="17 19">YB392</strain>
    </source>
</reference>
<evidence type="ECO:0000256" key="2">
    <source>
        <dbReference type="ARBA" id="ARBA00006375"/>
    </source>
</evidence>
<dbReference type="RefSeq" id="XP_503796.1">
    <property type="nucleotide sequence ID" value="XM_503796.1"/>
</dbReference>
<dbReference type="FunFam" id="1.50.40.10:FF:000016">
    <property type="entry name" value="Solute carrier family 25 member 23"/>
    <property type="match status" value="1"/>
</dbReference>
<dbReference type="VEuPathDB" id="FungiDB:YALI0_E10813g"/>
<dbReference type="InterPro" id="IPR018108">
    <property type="entry name" value="MCP_transmembrane"/>
</dbReference>
<evidence type="ECO:0000256" key="9">
    <source>
        <dbReference type="ARBA" id="ARBA00022989"/>
    </source>
</evidence>
<evidence type="ECO:0000256" key="11">
    <source>
        <dbReference type="ARBA" id="ARBA00023136"/>
    </source>
</evidence>
<organism evidence="16 18">
    <name type="scientific">Yarrowia lipolytica</name>
    <name type="common">Candida lipolytica</name>
    <dbReference type="NCBI Taxonomy" id="4952"/>
    <lineage>
        <taxon>Eukaryota</taxon>
        <taxon>Fungi</taxon>
        <taxon>Dikarya</taxon>
        <taxon>Ascomycota</taxon>
        <taxon>Saccharomycotina</taxon>
        <taxon>Dipodascomycetes</taxon>
        <taxon>Dipodascales</taxon>
        <taxon>Dipodascales incertae sedis</taxon>
        <taxon>Yarrowia</taxon>
    </lineage>
</organism>
<dbReference type="CDD" id="cd00051">
    <property type="entry name" value="EFh"/>
    <property type="match status" value="1"/>
</dbReference>
<comment type="similarity">
    <text evidence="2 13">Belongs to the mitochondrial carrier (TC 2.A.29) family.</text>
</comment>
<evidence type="ECO:0000256" key="5">
    <source>
        <dbReference type="ARBA" id="ARBA00022723"/>
    </source>
</evidence>
<dbReference type="eggNOG" id="KOG0036">
    <property type="taxonomic scope" value="Eukaryota"/>
</dbReference>
<accession>A0A1H6PTI9</accession>
<dbReference type="InterPro" id="IPR023395">
    <property type="entry name" value="MCP_dom_sf"/>
</dbReference>
<keyword evidence="9" id="KW-1133">Transmembrane helix</keyword>
<dbReference type="KEGG" id="yli:2912647"/>
<evidence type="ECO:0000256" key="4">
    <source>
        <dbReference type="ARBA" id="ARBA00022692"/>
    </source>
</evidence>
<dbReference type="Proteomes" id="UP000256601">
    <property type="component" value="Unassembled WGS sequence"/>
</dbReference>
<keyword evidence="4 12" id="KW-0812">Transmembrane</keyword>
<feature type="repeat" description="Solcar" evidence="12">
    <location>
        <begin position="351"/>
        <end position="440"/>
    </location>
</feature>
<feature type="repeat" description="Solcar" evidence="12">
    <location>
        <begin position="220"/>
        <end position="338"/>
    </location>
</feature>
<dbReference type="Pfam" id="PF13499">
    <property type="entry name" value="EF-hand_7"/>
    <property type="match status" value="2"/>
</dbReference>
<feature type="region of interest" description="Disordered" evidence="14">
    <location>
        <begin position="1"/>
        <end position="43"/>
    </location>
</feature>
<dbReference type="Gene3D" id="1.50.40.10">
    <property type="entry name" value="Mitochondrial carrier domain"/>
    <property type="match status" value="1"/>
</dbReference>
<dbReference type="PANTHER" id="PTHR24089">
    <property type="entry name" value="SOLUTE CARRIER FAMILY 25"/>
    <property type="match status" value="1"/>
</dbReference>
<dbReference type="EMBL" id="CP017557">
    <property type="protein sequence ID" value="AOW05252.1"/>
    <property type="molecule type" value="Genomic_DNA"/>
</dbReference>
<dbReference type="OrthoDB" id="270584at2759"/>
<keyword evidence="8" id="KW-0106">Calcium</keyword>
<feature type="domain" description="EF-hand" evidence="15">
    <location>
        <begin position="154"/>
        <end position="189"/>
    </location>
</feature>
<evidence type="ECO:0000256" key="7">
    <source>
        <dbReference type="ARBA" id="ARBA00022792"/>
    </source>
</evidence>
<feature type="domain" description="EF-hand" evidence="15">
    <location>
        <begin position="117"/>
        <end position="152"/>
    </location>
</feature>
<evidence type="ECO:0000313" key="16">
    <source>
        <dbReference type="EMBL" id="AOW05252.1"/>
    </source>
</evidence>
<feature type="domain" description="EF-hand" evidence="15">
    <location>
        <begin position="41"/>
        <end position="76"/>
    </location>
</feature>
<dbReference type="Gene3D" id="1.10.238.10">
    <property type="entry name" value="EF-hand"/>
    <property type="match status" value="1"/>
</dbReference>
<dbReference type="GO" id="GO:0005743">
    <property type="term" value="C:mitochondrial inner membrane"/>
    <property type="evidence" value="ECO:0007669"/>
    <property type="project" value="UniProtKB-SubCell"/>
</dbReference>
<dbReference type="SUPFAM" id="SSF47473">
    <property type="entry name" value="EF-hand"/>
    <property type="match status" value="1"/>
</dbReference>
<feature type="compositionally biased region" description="Basic and acidic residues" evidence="14">
    <location>
        <begin position="1"/>
        <end position="15"/>
    </location>
</feature>
<dbReference type="PRINTS" id="PR00926">
    <property type="entry name" value="MITOCARRIER"/>
</dbReference>
<dbReference type="Pfam" id="PF00153">
    <property type="entry name" value="Mito_carr"/>
    <property type="match status" value="3"/>
</dbReference>
<reference evidence="16 18" key="1">
    <citation type="journal article" date="2016" name="PLoS ONE">
        <title>Sequence Assembly of Yarrowia lipolytica Strain W29/CLIB89 Shows Transposable Element Diversity.</title>
        <authorList>
            <person name="Magnan C."/>
            <person name="Yu J."/>
            <person name="Chang I."/>
            <person name="Jahn E."/>
            <person name="Kanomata Y."/>
            <person name="Wu J."/>
            <person name="Zeller M."/>
            <person name="Oakes M."/>
            <person name="Baldi P."/>
            <person name="Sandmeyer S."/>
        </authorList>
    </citation>
    <scope>NUCLEOTIDE SEQUENCE [LARGE SCALE GENOMIC DNA]</scope>
    <source>
        <strain evidence="16">CLIB89</strain>
        <strain evidence="18">CLIB89(W29)</strain>
    </source>
</reference>
<dbReference type="EMBL" id="KZ859007">
    <property type="protein sequence ID" value="RDW25241.1"/>
    <property type="molecule type" value="Genomic_DNA"/>
</dbReference>
<evidence type="ECO:0000256" key="3">
    <source>
        <dbReference type="ARBA" id="ARBA00022448"/>
    </source>
</evidence>
<dbReference type="AlphaFoldDB" id="A0A1H6PTI9"/>
<dbReference type="Proteomes" id="UP000182444">
    <property type="component" value="Chromosome 1E"/>
</dbReference>
<sequence length="551" mass="59959">MTEPTKAAEHTHKSAEQAQAQLLKAEKQQQLALSTGETPEQRSARYERMFRKLDREGKGQLSKEDFVAAFSGSLGGSVPESHTLRNADSLVGNLVNLMDTNEDGLVDLSEFQSYLELTEQNLVYLFHIIDDKGDGKLDREELADGMAAVGLGDMDSDTIDDFFKALDRDKDGYICFDEWRDFLLLVPNEAGSTLKAAYKFFVEELDLSSEGDVIFHRDVLQGLGYFLAGGLAGAISRTATAPLDRLKVYLIADPITPATTAAASGASEAVYESIAKNASKAKPPSGFMARHHVLINAIKNIWAEGGIRSFFIGNGLNVFKVIPESAMKFGSFETAKKFLCQLEGVEDTADLSRASTFLAGGIGGVVSQFVVYPIDTLKFRIQCEPPTGALQGNALLWHTMKQMWRNGGLATYYRGLWAGLGGIFPYAALDLGTFEVMKRGYITREAKRLGCENSDVKIGNMAVLTMGALSGSVGATVVYPINLLRTRLQAQGTAAHPQTYTGIMDAYHKAVTKDGYRGLFRGLAPNLAKVAPAVSISYLVYENTKTMLGLE</sequence>
<dbReference type="SUPFAM" id="SSF103506">
    <property type="entry name" value="Mitochondrial carrier"/>
    <property type="match status" value="1"/>
</dbReference>
<dbReference type="PROSITE" id="PS50222">
    <property type="entry name" value="EF_HAND_2"/>
    <property type="match status" value="3"/>
</dbReference>
<gene>
    <name evidence="17" type="ORF">B0I71DRAFT_132893</name>
    <name evidence="16" type="ORF">YALI1_E13708g</name>
</gene>
<dbReference type="PROSITE" id="PS00018">
    <property type="entry name" value="EF_HAND_1"/>
    <property type="match status" value="1"/>
</dbReference>
<dbReference type="OMA" id="VISYAEW"/>
<evidence type="ECO:0000256" key="1">
    <source>
        <dbReference type="ARBA" id="ARBA00004448"/>
    </source>
</evidence>
<evidence type="ECO:0000313" key="19">
    <source>
        <dbReference type="Proteomes" id="UP000256601"/>
    </source>
</evidence>
<evidence type="ECO:0000313" key="18">
    <source>
        <dbReference type="Proteomes" id="UP000182444"/>
    </source>
</evidence>
<comment type="subcellular location">
    <subcellularLocation>
        <location evidence="1">Mitochondrion inner membrane</location>
        <topology evidence="1">Multi-pass membrane protein</topology>
    </subcellularLocation>
</comment>
<keyword evidence="10" id="KW-0496">Mitochondrion</keyword>
<dbReference type="InterPro" id="IPR002048">
    <property type="entry name" value="EF_hand_dom"/>
</dbReference>
<evidence type="ECO:0000256" key="13">
    <source>
        <dbReference type="RuleBase" id="RU000488"/>
    </source>
</evidence>
<dbReference type="InterPro" id="IPR002067">
    <property type="entry name" value="MCP"/>
</dbReference>
<evidence type="ECO:0000256" key="10">
    <source>
        <dbReference type="ARBA" id="ARBA00023128"/>
    </source>
</evidence>
<keyword evidence="6" id="KW-0677">Repeat</keyword>
<protein>
    <submittedName>
        <fullName evidence="17">Mitochondrial carrier domain-containing protein</fullName>
    </submittedName>
</protein>
<evidence type="ECO:0000256" key="8">
    <source>
        <dbReference type="ARBA" id="ARBA00022837"/>
    </source>
</evidence>
<evidence type="ECO:0000256" key="12">
    <source>
        <dbReference type="PROSITE-ProRule" id="PRU00282"/>
    </source>
</evidence>
<dbReference type="InterPro" id="IPR018247">
    <property type="entry name" value="EF_Hand_1_Ca_BS"/>
</dbReference>
<evidence type="ECO:0000256" key="14">
    <source>
        <dbReference type="SAM" id="MobiDB-lite"/>
    </source>
</evidence>
<dbReference type="GO" id="GO:0005509">
    <property type="term" value="F:calcium ion binding"/>
    <property type="evidence" value="ECO:0007669"/>
    <property type="project" value="InterPro"/>
</dbReference>
<keyword evidence="7" id="KW-0999">Mitochondrion inner membrane</keyword>
<evidence type="ECO:0000256" key="6">
    <source>
        <dbReference type="ARBA" id="ARBA00022737"/>
    </source>
</evidence>
<keyword evidence="11 12" id="KW-0472">Membrane</keyword>
<dbReference type="PROSITE" id="PS50920">
    <property type="entry name" value="SOLCAR"/>
    <property type="match status" value="3"/>
</dbReference>
<feature type="repeat" description="Solcar" evidence="12">
    <location>
        <begin position="458"/>
        <end position="547"/>
    </location>
</feature>